<name>A0A6I4ULJ9_9SPHN</name>
<dbReference type="PROSITE" id="PS51118">
    <property type="entry name" value="HTH_HXLR"/>
    <property type="match status" value="1"/>
</dbReference>
<dbReference type="PANTHER" id="PTHR33204">
    <property type="entry name" value="TRANSCRIPTIONAL REGULATOR, MARR FAMILY"/>
    <property type="match status" value="1"/>
</dbReference>
<keyword evidence="3" id="KW-0804">Transcription</keyword>
<dbReference type="Proteomes" id="UP000430021">
    <property type="component" value="Unassembled WGS sequence"/>
</dbReference>
<dbReference type="InterPro" id="IPR036390">
    <property type="entry name" value="WH_DNA-bd_sf"/>
</dbReference>
<dbReference type="GO" id="GO:0006355">
    <property type="term" value="P:regulation of DNA-templated transcription"/>
    <property type="evidence" value="ECO:0007669"/>
    <property type="project" value="UniProtKB-ARBA"/>
</dbReference>
<evidence type="ECO:0000313" key="7">
    <source>
        <dbReference type="Proteomes" id="UP000430021"/>
    </source>
</evidence>
<organism evidence="6 7">
    <name type="scientific">Erythrobacter ramosus</name>
    <dbReference type="NCBI Taxonomy" id="35811"/>
    <lineage>
        <taxon>Bacteria</taxon>
        <taxon>Pseudomonadati</taxon>
        <taxon>Pseudomonadota</taxon>
        <taxon>Alphaproteobacteria</taxon>
        <taxon>Sphingomonadales</taxon>
        <taxon>Erythrobacteraceae</taxon>
        <taxon>Erythrobacter/Porphyrobacter group</taxon>
        <taxon>Erythrobacter</taxon>
    </lineage>
</organism>
<evidence type="ECO:0000313" key="6">
    <source>
        <dbReference type="EMBL" id="MXP38289.1"/>
    </source>
</evidence>
<keyword evidence="1" id="KW-0805">Transcription regulation</keyword>
<gene>
    <name evidence="6" type="ORF">GRI59_06645</name>
</gene>
<dbReference type="Pfam" id="PF01638">
    <property type="entry name" value="HxlR"/>
    <property type="match status" value="1"/>
</dbReference>
<evidence type="ECO:0000256" key="2">
    <source>
        <dbReference type="ARBA" id="ARBA00023125"/>
    </source>
</evidence>
<sequence>MADEPIRSGIRRRTPMPGQAVRGSQTGRPIMAALDLLSRRWVLRILWELRGGPRGFREMQARCDQMSPNTLSTRLSELKEAGIVAHNPEGDWALTPLGHKLGPTLMALNDWSKAWERTLSEQTSESD</sequence>
<dbReference type="GO" id="GO:0003677">
    <property type="term" value="F:DNA binding"/>
    <property type="evidence" value="ECO:0007669"/>
    <property type="project" value="UniProtKB-KW"/>
</dbReference>
<dbReference type="CDD" id="cd00090">
    <property type="entry name" value="HTH_ARSR"/>
    <property type="match status" value="1"/>
</dbReference>
<dbReference type="InterPro" id="IPR011991">
    <property type="entry name" value="ArsR-like_HTH"/>
</dbReference>
<keyword evidence="2" id="KW-0238">DNA-binding</keyword>
<dbReference type="InterPro" id="IPR036388">
    <property type="entry name" value="WH-like_DNA-bd_sf"/>
</dbReference>
<evidence type="ECO:0000256" key="1">
    <source>
        <dbReference type="ARBA" id="ARBA00023015"/>
    </source>
</evidence>
<comment type="caution">
    <text evidence="6">The sequence shown here is derived from an EMBL/GenBank/DDBJ whole genome shotgun (WGS) entry which is preliminary data.</text>
</comment>
<protein>
    <submittedName>
        <fullName evidence="6">Helix-turn-helix domain-containing protein</fullName>
    </submittedName>
</protein>
<dbReference type="SUPFAM" id="SSF46785">
    <property type="entry name" value="Winged helix' DNA-binding domain"/>
    <property type="match status" value="1"/>
</dbReference>
<proteinExistence type="predicted"/>
<dbReference type="InterPro" id="IPR002577">
    <property type="entry name" value="HTH_HxlR"/>
</dbReference>
<feature type="region of interest" description="Disordered" evidence="4">
    <location>
        <begin position="1"/>
        <end position="26"/>
    </location>
</feature>
<dbReference type="AlphaFoldDB" id="A0A6I4ULJ9"/>
<reference evidence="6 7" key="1">
    <citation type="submission" date="2019-12" db="EMBL/GenBank/DDBJ databases">
        <title>Genomic-based taxomic classification of the family Erythrobacteraceae.</title>
        <authorList>
            <person name="Xu L."/>
        </authorList>
    </citation>
    <scope>NUCLEOTIDE SEQUENCE [LARGE SCALE GENOMIC DNA]</scope>
    <source>
        <strain evidence="6 7">JCM 10282</strain>
    </source>
</reference>
<dbReference type="PANTHER" id="PTHR33204:SF37">
    <property type="entry name" value="HTH-TYPE TRANSCRIPTIONAL REGULATOR YODB"/>
    <property type="match status" value="1"/>
</dbReference>
<dbReference type="EMBL" id="WTYB01000002">
    <property type="protein sequence ID" value="MXP38289.1"/>
    <property type="molecule type" value="Genomic_DNA"/>
</dbReference>
<evidence type="ECO:0000256" key="4">
    <source>
        <dbReference type="SAM" id="MobiDB-lite"/>
    </source>
</evidence>
<evidence type="ECO:0000259" key="5">
    <source>
        <dbReference type="PROSITE" id="PS51118"/>
    </source>
</evidence>
<dbReference type="Gene3D" id="1.10.10.10">
    <property type="entry name" value="Winged helix-like DNA-binding domain superfamily/Winged helix DNA-binding domain"/>
    <property type="match status" value="1"/>
</dbReference>
<accession>A0A6I4ULJ9</accession>
<feature type="domain" description="HTH hxlR-type" evidence="5">
    <location>
        <begin position="28"/>
        <end position="120"/>
    </location>
</feature>
<dbReference type="OrthoDB" id="8904061at2"/>
<evidence type="ECO:0000256" key="3">
    <source>
        <dbReference type="ARBA" id="ARBA00023163"/>
    </source>
</evidence>